<name>A0A8C0Y3Q8_CYPCA</name>
<dbReference type="InterPro" id="IPR032675">
    <property type="entry name" value="LRR_dom_sf"/>
</dbReference>
<proteinExistence type="predicted"/>
<reference evidence="3" key="2">
    <citation type="submission" date="2025-09" db="UniProtKB">
        <authorList>
            <consortium name="Ensembl"/>
        </authorList>
    </citation>
    <scope>IDENTIFICATION</scope>
</reference>
<dbReference type="Pfam" id="PF13516">
    <property type="entry name" value="LRR_6"/>
    <property type="match status" value="1"/>
</dbReference>
<dbReference type="OMA" id="ICEEGCA"/>
<dbReference type="Proteomes" id="UP001108240">
    <property type="component" value="Unplaced"/>
</dbReference>
<keyword evidence="2" id="KW-0677">Repeat</keyword>
<dbReference type="InterPro" id="IPR001611">
    <property type="entry name" value="Leu-rich_rpt"/>
</dbReference>
<reference evidence="3" key="1">
    <citation type="submission" date="2025-08" db="UniProtKB">
        <authorList>
            <consortium name="Ensembl"/>
        </authorList>
    </citation>
    <scope>IDENTIFICATION</scope>
</reference>
<keyword evidence="1" id="KW-0433">Leucine-rich repeat</keyword>
<organism evidence="3 4">
    <name type="scientific">Cyprinus carpio carpio</name>
    <dbReference type="NCBI Taxonomy" id="630221"/>
    <lineage>
        <taxon>Eukaryota</taxon>
        <taxon>Metazoa</taxon>
        <taxon>Chordata</taxon>
        <taxon>Craniata</taxon>
        <taxon>Vertebrata</taxon>
        <taxon>Euteleostomi</taxon>
        <taxon>Actinopterygii</taxon>
        <taxon>Neopterygii</taxon>
        <taxon>Teleostei</taxon>
        <taxon>Ostariophysi</taxon>
        <taxon>Cypriniformes</taxon>
        <taxon>Cyprinidae</taxon>
        <taxon>Cyprininae</taxon>
        <taxon>Cyprinus</taxon>
    </lineage>
</organism>
<accession>A0A8C0Y3Q8</accession>
<evidence type="ECO:0000313" key="4">
    <source>
        <dbReference type="Proteomes" id="UP001108240"/>
    </source>
</evidence>
<dbReference type="PANTHER" id="PTHR24106">
    <property type="entry name" value="NACHT, LRR AND CARD DOMAINS-CONTAINING"/>
    <property type="match status" value="1"/>
</dbReference>
<evidence type="ECO:0000256" key="1">
    <source>
        <dbReference type="ARBA" id="ARBA00022614"/>
    </source>
</evidence>
<dbReference type="AlphaFoldDB" id="A0A8C0Y3Q8"/>
<protein>
    <submittedName>
        <fullName evidence="3">Uncharacterized protein</fullName>
    </submittedName>
</protein>
<sequence length="88" mass="9734">ESEECIIVLYRLKYCGVTGEGCAALASALRSNPSHLRYLYLTENKLGVSGVKLLSDLKDDPHYKLERLNYYSQYLDVSPVSSGSADGE</sequence>
<keyword evidence="4" id="KW-1185">Reference proteome</keyword>
<dbReference type="Gene3D" id="3.80.10.10">
    <property type="entry name" value="Ribonuclease Inhibitor"/>
    <property type="match status" value="1"/>
</dbReference>
<dbReference type="InterPro" id="IPR051261">
    <property type="entry name" value="NLR"/>
</dbReference>
<evidence type="ECO:0000313" key="3">
    <source>
        <dbReference type="Ensembl" id="ENSCCRP00000003070.2"/>
    </source>
</evidence>
<dbReference type="Ensembl" id="ENSCCRT00000003393.2">
    <property type="protein sequence ID" value="ENSCCRP00000003070.2"/>
    <property type="gene ID" value="ENSCCRG00000065515.1"/>
</dbReference>
<evidence type="ECO:0000256" key="2">
    <source>
        <dbReference type="ARBA" id="ARBA00022737"/>
    </source>
</evidence>
<dbReference type="GeneTree" id="ENSGT01130000278423"/>
<dbReference type="SUPFAM" id="SSF52047">
    <property type="entry name" value="RNI-like"/>
    <property type="match status" value="1"/>
</dbReference>